<feature type="compositionally biased region" description="Acidic residues" evidence="1">
    <location>
        <begin position="67"/>
        <end position="78"/>
    </location>
</feature>
<dbReference type="Pfam" id="PF08895">
    <property type="entry name" value="DUF1840"/>
    <property type="match status" value="1"/>
</dbReference>
<evidence type="ECO:0000256" key="1">
    <source>
        <dbReference type="SAM" id="MobiDB-lite"/>
    </source>
</evidence>
<evidence type="ECO:0000313" key="2">
    <source>
        <dbReference type="EMBL" id="WAT93290.1"/>
    </source>
</evidence>
<sequence>MLITFRCRSYANVTMFGDIALEMIKMMGHSGTVPGSISAQDVPDALSKLTSALSAKNAAEENLPTDVDVDVDEEEEQAEPAVSLGRRAFPLIELLKSAIKEECEVMWDNQ</sequence>
<name>A0AA47JLY5_VIBPH</name>
<accession>A0AA47JLY5</accession>
<evidence type="ECO:0000313" key="3">
    <source>
        <dbReference type="Proteomes" id="UP001156560"/>
    </source>
</evidence>
<feature type="region of interest" description="Disordered" evidence="1">
    <location>
        <begin position="57"/>
        <end position="82"/>
    </location>
</feature>
<reference evidence="2" key="1">
    <citation type="submission" date="2022-12" db="EMBL/GenBank/DDBJ databases">
        <title>Vibrio parahaemolyticus become highly virulent by producing novel Tc toxins.</title>
        <authorList>
            <person name="Yang F."/>
            <person name="You Y."/>
            <person name="Lai Q."/>
            <person name="Xu L."/>
            <person name="Li F."/>
        </authorList>
    </citation>
    <scope>NUCLEOTIDE SEQUENCE</scope>
    <source>
        <strain evidence="2">Vp-HL-202005</strain>
    </source>
</reference>
<dbReference type="InterPro" id="IPR014991">
    <property type="entry name" value="DUF1840"/>
</dbReference>
<organism evidence="2 3">
    <name type="scientific">Vibrio parahaemolyticus</name>
    <dbReference type="NCBI Taxonomy" id="670"/>
    <lineage>
        <taxon>Bacteria</taxon>
        <taxon>Pseudomonadati</taxon>
        <taxon>Pseudomonadota</taxon>
        <taxon>Gammaproteobacteria</taxon>
        <taxon>Vibrionales</taxon>
        <taxon>Vibrionaceae</taxon>
        <taxon>Vibrio</taxon>
    </lineage>
</organism>
<dbReference type="EMBL" id="CP114195">
    <property type="protein sequence ID" value="WAT93290.1"/>
    <property type="molecule type" value="Genomic_DNA"/>
</dbReference>
<proteinExistence type="predicted"/>
<protein>
    <submittedName>
        <fullName evidence="2">DUF1840 domain-containing protein</fullName>
    </submittedName>
</protein>
<dbReference type="AlphaFoldDB" id="A0AA47JLY5"/>
<gene>
    <name evidence="2" type="ORF">O1Q84_20045</name>
</gene>
<dbReference type="Proteomes" id="UP001156560">
    <property type="component" value="Chromosome 2"/>
</dbReference>
<dbReference type="RefSeq" id="WP_025591987.1">
    <property type="nucleotide sequence ID" value="NZ_CP009848.1"/>
</dbReference>